<feature type="compositionally biased region" description="Low complexity" evidence="8">
    <location>
        <begin position="285"/>
        <end position="295"/>
    </location>
</feature>
<name>A0A979FS50_HYAAZ</name>
<feature type="compositionally biased region" description="Basic residues" evidence="8">
    <location>
        <begin position="243"/>
        <end position="258"/>
    </location>
</feature>
<dbReference type="InterPro" id="IPR008516">
    <property type="entry name" value="Na/K-Atpase_Interacting"/>
</dbReference>
<feature type="compositionally biased region" description="Polar residues" evidence="8">
    <location>
        <begin position="634"/>
        <end position="664"/>
    </location>
</feature>
<dbReference type="CTD" id="37979"/>
<feature type="region of interest" description="Disordered" evidence="8">
    <location>
        <begin position="213"/>
        <end position="319"/>
    </location>
</feature>
<feature type="compositionally biased region" description="Pro residues" evidence="8">
    <location>
        <begin position="679"/>
        <end position="692"/>
    </location>
</feature>
<evidence type="ECO:0000256" key="5">
    <source>
        <dbReference type="ARBA" id="ARBA00022989"/>
    </source>
</evidence>
<dbReference type="GeneID" id="108672676"/>
<dbReference type="GO" id="GO:0002028">
    <property type="term" value="P:regulation of sodium ion transport"/>
    <property type="evidence" value="ECO:0007669"/>
    <property type="project" value="UniProtKB-UniRule"/>
</dbReference>
<evidence type="ECO:0000256" key="7">
    <source>
        <dbReference type="RuleBase" id="RU368041"/>
    </source>
</evidence>
<keyword evidence="10" id="KW-0418">Kinase</keyword>
<protein>
    <recommendedName>
        <fullName evidence="7">Sodium/potassium-transporting ATPase subunit beta-1-interacting protein</fullName>
        <shortName evidence="7">Na(+)/K(+)-transporting ATPase subunit beta-1-interacting protein</shortName>
    </recommendedName>
</protein>
<organism evidence="9 10">
    <name type="scientific">Hyalella azteca</name>
    <name type="common">Amphipod</name>
    <dbReference type="NCBI Taxonomy" id="294128"/>
    <lineage>
        <taxon>Eukaryota</taxon>
        <taxon>Metazoa</taxon>
        <taxon>Ecdysozoa</taxon>
        <taxon>Arthropoda</taxon>
        <taxon>Crustacea</taxon>
        <taxon>Multicrustacea</taxon>
        <taxon>Malacostraca</taxon>
        <taxon>Eumalacostraca</taxon>
        <taxon>Peracarida</taxon>
        <taxon>Amphipoda</taxon>
        <taxon>Senticaudata</taxon>
        <taxon>Talitrida</taxon>
        <taxon>Talitroidea</taxon>
        <taxon>Hyalellidae</taxon>
        <taxon>Hyalella</taxon>
    </lineage>
</organism>
<evidence type="ECO:0000313" key="10">
    <source>
        <dbReference type="RefSeq" id="XP_047739457.1"/>
    </source>
</evidence>
<keyword evidence="4 7" id="KW-0812">Transmembrane</keyword>
<sequence length="718" mass="77721">MGCGRNSGRCFLLAICSLQMASSGLRQVFDFLGFMWLPILATFFHVIFVIFGFFGAYQSKSKYIVTYVVWLVAWLTYNLFVMCFYLNVGALDNSLDLLNFNTGSASWWQVNGPGCVPVYPVDFTGLDLSRPLRPERVDGCLLSYEYVETVQAALQCLLACLLIKLALINLFVCAGQGKTRATSIYSVEYSPNNEDSGDSIDLESPALGTLTSQYNSTNSSFLPPPPASGDTAGPQASSTLTPRRVKRHHRNRSSSRSRGHQDTRTRGTAPAHPTPETNFANNYTSGSVGSLAGVGARTGRNSHRRSARNNASGRGRNRSQYVNPVTQLMDDSSTSTDCPPAVAGGVVGAVGGVGPSGRLGHSNPMYVHSRPVSLHSLASTAAVPDPVERPPSVHSSYSNYHGVRAAINQANLNQINLRASADDLASSTAPGMLGNFPHGSGGLQFGRALPHQAGKGLRGSQNSILSNSEQRRTALTASEIRVPDTAIPSSTSNFSNVPPTTSIVGPSAGNALTPAGGRGNYVPAATVVHQLSPSISTSESLHNSTVSSGVASPSRLHQQTALQQQQQNNFLQQQQAQHQQHHQHPHLQQQRQQFQQHSQIQQSQYNQALQQHHPLQQQQPQKYQQQNQAPPTIQYHQSNNNQYYDQTNGPGNTNFNNQKPNTHFNFPVNRIMGSQFPQYSPPTPASPSPSSPPYSTVFGAVPRADEDDEVPPPYVGNI</sequence>
<gene>
    <name evidence="10" type="primary">LOC108672676</name>
</gene>
<dbReference type="GO" id="GO:0005886">
    <property type="term" value="C:plasma membrane"/>
    <property type="evidence" value="ECO:0007669"/>
    <property type="project" value="UniProtKB-SubCell"/>
</dbReference>
<dbReference type="Pfam" id="PF05640">
    <property type="entry name" value="NKAIN"/>
    <property type="match status" value="1"/>
</dbReference>
<evidence type="ECO:0000313" key="9">
    <source>
        <dbReference type="Proteomes" id="UP000694843"/>
    </source>
</evidence>
<evidence type="ECO:0000256" key="8">
    <source>
        <dbReference type="SAM" id="MobiDB-lite"/>
    </source>
</evidence>
<proteinExistence type="inferred from homology"/>
<dbReference type="AlphaFoldDB" id="A0A979FS50"/>
<dbReference type="GO" id="GO:0016301">
    <property type="term" value="F:kinase activity"/>
    <property type="evidence" value="ECO:0007669"/>
    <property type="project" value="UniProtKB-KW"/>
</dbReference>
<keyword evidence="9" id="KW-1185">Reference proteome</keyword>
<feature type="compositionally biased region" description="Polar residues" evidence="8">
    <location>
        <begin position="275"/>
        <end position="284"/>
    </location>
</feature>
<feature type="compositionally biased region" description="Low complexity" evidence="8">
    <location>
        <begin position="586"/>
        <end position="631"/>
    </location>
</feature>
<feature type="region of interest" description="Disordered" evidence="8">
    <location>
        <begin position="445"/>
        <end position="501"/>
    </location>
</feature>
<evidence type="ECO:0000256" key="2">
    <source>
        <dbReference type="ARBA" id="ARBA00006364"/>
    </source>
</evidence>
<keyword evidence="3 7" id="KW-1003">Cell membrane</keyword>
<dbReference type="PANTHER" id="PTHR13084">
    <property type="entry name" value="T-CELL LYMPHOMA BREAKPOINT-ASSOCIATED TARGET 1-RELATED"/>
    <property type="match status" value="1"/>
</dbReference>
<dbReference type="RefSeq" id="XP_047739457.1">
    <property type="nucleotide sequence ID" value="XM_047883501.1"/>
</dbReference>
<evidence type="ECO:0000256" key="6">
    <source>
        <dbReference type="ARBA" id="ARBA00023136"/>
    </source>
</evidence>
<feature type="compositionally biased region" description="Polar residues" evidence="8">
    <location>
        <begin position="487"/>
        <end position="501"/>
    </location>
</feature>
<dbReference type="OrthoDB" id="10050321at2759"/>
<reference evidence="10" key="1">
    <citation type="submission" date="2025-08" db="UniProtKB">
        <authorList>
            <consortium name="RefSeq"/>
        </authorList>
    </citation>
    <scope>IDENTIFICATION</scope>
</reference>
<feature type="transmembrane region" description="Helical" evidence="7">
    <location>
        <begin position="36"/>
        <end position="57"/>
    </location>
</feature>
<feature type="compositionally biased region" description="Polar residues" evidence="8">
    <location>
        <begin position="459"/>
        <end position="476"/>
    </location>
</feature>
<comment type="caution">
    <text evidence="7">Lacks conserved residue(s) required for the propagation of feature annotation.</text>
</comment>
<feature type="compositionally biased region" description="Low complexity" evidence="8">
    <location>
        <begin position="556"/>
        <end position="578"/>
    </location>
</feature>
<feature type="transmembrane region" description="Helical" evidence="7">
    <location>
        <begin position="64"/>
        <end position="88"/>
    </location>
</feature>
<dbReference type="Proteomes" id="UP000694843">
    <property type="component" value="Unplaced"/>
</dbReference>
<comment type="subcellular location">
    <subcellularLocation>
        <location evidence="1 7">Cell membrane</location>
        <topology evidence="1 7">Multi-pass membrane protein</topology>
    </subcellularLocation>
</comment>
<keyword evidence="5 7" id="KW-1133">Transmembrane helix</keyword>
<keyword evidence="6 7" id="KW-0472">Membrane</keyword>
<evidence type="ECO:0000256" key="3">
    <source>
        <dbReference type="ARBA" id="ARBA00022475"/>
    </source>
</evidence>
<keyword evidence="10" id="KW-0808">Transferase</keyword>
<evidence type="ECO:0000256" key="1">
    <source>
        <dbReference type="ARBA" id="ARBA00004651"/>
    </source>
</evidence>
<dbReference type="PANTHER" id="PTHR13084:SF6">
    <property type="entry name" value="SODIUM_POTASSIUM-TRANSPORTING ATPASE SUBUNIT BETA-1-INTERACTING PROTEIN"/>
    <property type="match status" value="1"/>
</dbReference>
<evidence type="ECO:0000256" key="4">
    <source>
        <dbReference type="ARBA" id="ARBA00022692"/>
    </source>
</evidence>
<feature type="compositionally biased region" description="Polar residues" evidence="8">
    <location>
        <begin position="535"/>
        <end position="551"/>
    </location>
</feature>
<dbReference type="KEGG" id="hazt:108672676"/>
<comment type="similarity">
    <text evidence="2 7">Belongs to the NKAIN family.</text>
</comment>
<accession>A0A979FS50</accession>
<feature type="region of interest" description="Disordered" evidence="8">
    <location>
        <begin position="535"/>
        <end position="718"/>
    </location>
</feature>